<organism evidence="1 2">
    <name type="scientific">Peronosclerospora sorghi</name>
    <dbReference type="NCBI Taxonomy" id="230839"/>
    <lineage>
        <taxon>Eukaryota</taxon>
        <taxon>Sar</taxon>
        <taxon>Stramenopiles</taxon>
        <taxon>Oomycota</taxon>
        <taxon>Peronosporomycetes</taxon>
        <taxon>Peronosporales</taxon>
        <taxon>Peronosporaceae</taxon>
        <taxon>Peronosclerospora</taxon>
    </lineage>
</organism>
<sequence length="222" mass="24981">MYSFLAKTEAFRDLLVHFRAALIAFLDTHVVKKGALRKRGVELFHLENRNNMIEGVWMDTEEATGDQTLLECQIDLVFGMDPPQCFRGDSHRKGFCFQDRRLQKAEQIEQLSRDIKYSLGTSSCDPVAPGTPTTTTRVGNTLLQTNGRFPFAREKLRGVLGKHDIAVKTASQEADEELCALVRSGKAFAVLGEDSDFLVMKDLRYVPFGNSRSMRTRTVQGT</sequence>
<dbReference type="Proteomes" id="UP001163321">
    <property type="component" value="Chromosome 4"/>
</dbReference>
<reference evidence="1 2" key="1">
    <citation type="journal article" date="2022" name="bioRxiv">
        <title>The genome of the oomycete Peronosclerospora sorghi, a cosmopolitan pathogen of maize and sorghum, is inflated with dispersed pseudogenes.</title>
        <authorList>
            <person name="Fletcher K."/>
            <person name="Martin F."/>
            <person name="Isakeit T."/>
            <person name="Cavanaugh K."/>
            <person name="Magill C."/>
            <person name="Michelmore R."/>
        </authorList>
    </citation>
    <scope>NUCLEOTIDE SEQUENCE [LARGE SCALE GENOMIC DNA]</scope>
    <source>
        <strain evidence="1">P6</strain>
    </source>
</reference>
<evidence type="ECO:0000313" key="1">
    <source>
        <dbReference type="EMBL" id="KAI9912680.1"/>
    </source>
</evidence>
<proteinExistence type="predicted"/>
<comment type="caution">
    <text evidence="1">The sequence shown here is derived from an EMBL/GenBank/DDBJ whole genome shotgun (WGS) entry which is preliminary data.</text>
</comment>
<name>A0ACC0W3D1_9STRA</name>
<protein>
    <submittedName>
        <fullName evidence="1">Uncharacterized protein</fullName>
    </submittedName>
</protein>
<keyword evidence="2" id="KW-1185">Reference proteome</keyword>
<dbReference type="EMBL" id="CM047583">
    <property type="protein sequence ID" value="KAI9912680.1"/>
    <property type="molecule type" value="Genomic_DNA"/>
</dbReference>
<accession>A0ACC0W3D1</accession>
<evidence type="ECO:0000313" key="2">
    <source>
        <dbReference type="Proteomes" id="UP001163321"/>
    </source>
</evidence>
<gene>
    <name evidence="1" type="ORF">PsorP6_006555</name>
</gene>